<comment type="caution">
    <text evidence="3">The sequence shown here is derived from an EMBL/GenBank/DDBJ whole genome shotgun (WGS) entry which is preliminary data.</text>
</comment>
<dbReference type="EMBL" id="JAJSOW010000003">
    <property type="protein sequence ID" value="KAI9196337.1"/>
    <property type="molecule type" value="Genomic_DNA"/>
</dbReference>
<dbReference type="PANTHER" id="PTHR32166">
    <property type="entry name" value="OSJNBA0013A04.12 PROTEIN"/>
    <property type="match status" value="1"/>
</dbReference>
<evidence type="ECO:0000259" key="2">
    <source>
        <dbReference type="Pfam" id="PF05699"/>
    </source>
</evidence>
<evidence type="ECO:0000313" key="4">
    <source>
        <dbReference type="Proteomes" id="UP001064489"/>
    </source>
</evidence>
<feature type="domain" description="HAT C-terminal dimerisation" evidence="2">
    <location>
        <begin position="296"/>
        <end position="370"/>
    </location>
</feature>
<dbReference type="InterPro" id="IPR012337">
    <property type="entry name" value="RNaseH-like_sf"/>
</dbReference>
<name>A0AAD5JF09_ACENE</name>
<dbReference type="GO" id="GO:0046983">
    <property type="term" value="F:protein dimerization activity"/>
    <property type="evidence" value="ECO:0007669"/>
    <property type="project" value="InterPro"/>
</dbReference>
<dbReference type="AlphaFoldDB" id="A0AAD5JF09"/>
<reference evidence="3" key="1">
    <citation type="journal article" date="2022" name="Plant J.">
        <title>Strategies of tolerance reflected in two North American maple genomes.</title>
        <authorList>
            <person name="McEvoy S.L."/>
            <person name="Sezen U.U."/>
            <person name="Trouern-Trend A."/>
            <person name="McMahon S.M."/>
            <person name="Schaberg P.G."/>
            <person name="Yang J."/>
            <person name="Wegrzyn J.L."/>
            <person name="Swenson N.G."/>
        </authorList>
    </citation>
    <scope>NUCLEOTIDE SEQUENCE</scope>
    <source>
        <strain evidence="3">91603</strain>
    </source>
</reference>
<dbReference type="Proteomes" id="UP001064489">
    <property type="component" value="Chromosome 1"/>
</dbReference>
<organism evidence="3 4">
    <name type="scientific">Acer negundo</name>
    <name type="common">Box elder</name>
    <dbReference type="NCBI Taxonomy" id="4023"/>
    <lineage>
        <taxon>Eukaryota</taxon>
        <taxon>Viridiplantae</taxon>
        <taxon>Streptophyta</taxon>
        <taxon>Embryophyta</taxon>
        <taxon>Tracheophyta</taxon>
        <taxon>Spermatophyta</taxon>
        <taxon>Magnoliopsida</taxon>
        <taxon>eudicotyledons</taxon>
        <taxon>Gunneridae</taxon>
        <taxon>Pentapetalae</taxon>
        <taxon>rosids</taxon>
        <taxon>malvids</taxon>
        <taxon>Sapindales</taxon>
        <taxon>Sapindaceae</taxon>
        <taxon>Hippocastanoideae</taxon>
        <taxon>Acereae</taxon>
        <taxon>Acer</taxon>
    </lineage>
</organism>
<accession>A0AAD5JF09</accession>
<proteinExistence type="predicted"/>
<dbReference type="Pfam" id="PF04937">
    <property type="entry name" value="DUF659"/>
    <property type="match status" value="1"/>
</dbReference>
<gene>
    <name evidence="3" type="ORF">LWI28_023056</name>
</gene>
<sequence>MFLKAINCEGEYKDKHFISNMFIESIREIGPQNVVQVITNNTSACKAAGLLVEAKYRHIFWTPCVVHTLSLALKNICSPSAHPRYDDMIEQCGWITKISSNALFIKNFIMNHSMRLAMFKDHSKLKLLSIADTHFASTIVTLKRFKQIKQDLEQMVISEKWDVYKEEDVEKARAVKKKVLDEYFWVDIDYILNFTAPIYEMLRMANTDTPCLHLVYEWTESSTPLHCLAYSLNPRYYSNKWLKDAPGRVAPHQDFKIAKERKKCLERYFSNAEERRSVNKEYAEFSLYSEDFSSGDSMKDRDFMAPRTWWAVHGASTPTLQSIALKLLGQPCSSSSCERNWSTYNFMHSLRRNKITPQRGEDLVYVHNNLRLLSRRSPTYNEGVSQLWDVGGDGFDSMDMENVGILEIADLSLNEPELEAVLFSSTDNLNDDV</sequence>
<reference evidence="3" key="2">
    <citation type="submission" date="2023-02" db="EMBL/GenBank/DDBJ databases">
        <authorList>
            <person name="Swenson N.G."/>
            <person name="Wegrzyn J.L."/>
            <person name="Mcevoy S.L."/>
        </authorList>
    </citation>
    <scope>NUCLEOTIDE SEQUENCE</scope>
    <source>
        <strain evidence="3">91603</strain>
        <tissue evidence="3">Leaf</tissue>
    </source>
</reference>
<evidence type="ECO:0000259" key="1">
    <source>
        <dbReference type="Pfam" id="PF04937"/>
    </source>
</evidence>
<dbReference type="SUPFAM" id="SSF53098">
    <property type="entry name" value="Ribonuclease H-like"/>
    <property type="match status" value="1"/>
</dbReference>
<evidence type="ECO:0008006" key="5">
    <source>
        <dbReference type="Google" id="ProtNLM"/>
    </source>
</evidence>
<dbReference type="InterPro" id="IPR007021">
    <property type="entry name" value="DUF659"/>
</dbReference>
<dbReference type="InterPro" id="IPR008906">
    <property type="entry name" value="HATC_C_dom"/>
</dbReference>
<protein>
    <recommendedName>
        <fullName evidence="5">HAT C-terminal dimerisation domain-containing protein</fullName>
    </recommendedName>
</protein>
<dbReference type="Pfam" id="PF05699">
    <property type="entry name" value="Dimer_Tnp_hAT"/>
    <property type="match status" value="1"/>
</dbReference>
<dbReference type="PANTHER" id="PTHR32166:SF81">
    <property type="entry name" value="OS06G0658400 PROTEIN"/>
    <property type="match status" value="1"/>
</dbReference>
<keyword evidence="4" id="KW-1185">Reference proteome</keyword>
<feature type="domain" description="DUF659" evidence="1">
    <location>
        <begin position="1"/>
        <end position="92"/>
    </location>
</feature>
<evidence type="ECO:0000313" key="3">
    <source>
        <dbReference type="EMBL" id="KAI9196337.1"/>
    </source>
</evidence>